<name>A0A6N8SP39_9HYPH</name>
<protein>
    <submittedName>
        <fullName evidence="1">Uncharacterized protein</fullName>
    </submittedName>
</protein>
<comment type="caution">
    <text evidence="1">The sequence shown here is derived from an EMBL/GenBank/DDBJ whole genome shotgun (WGS) entry which is preliminary data.</text>
</comment>
<accession>A0A6N8SP39</accession>
<evidence type="ECO:0000313" key="2">
    <source>
        <dbReference type="Proteomes" id="UP000435802"/>
    </source>
</evidence>
<organism evidence="1 2">
    <name type="scientific">Shinella kummerowiae</name>
    <dbReference type="NCBI Taxonomy" id="417745"/>
    <lineage>
        <taxon>Bacteria</taxon>
        <taxon>Pseudomonadati</taxon>
        <taxon>Pseudomonadota</taxon>
        <taxon>Alphaproteobacteria</taxon>
        <taxon>Hyphomicrobiales</taxon>
        <taxon>Rhizobiaceae</taxon>
        <taxon>Shinella</taxon>
    </lineage>
</organism>
<dbReference type="Proteomes" id="UP000435802">
    <property type="component" value="Unassembled WGS sequence"/>
</dbReference>
<evidence type="ECO:0000313" key="1">
    <source>
        <dbReference type="EMBL" id="MXN48690.1"/>
    </source>
</evidence>
<reference evidence="1 2" key="1">
    <citation type="submission" date="2019-12" db="EMBL/GenBank/DDBJ databases">
        <title>Shinella kummerowiae sp. nov., a symbiotic bacterium isolated from root nodules of the herbal legume Kummerowia stipulacea.</title>
        <authorList>
            <person name="Gao J."/>
        </authorList>
    </citation>
    <scope>NUCLEOTIDE SEQUENCE [LARGE SCALE GENOMIC DNA]</scope>
    <source>
        <strain evidence="1 2">CCBAU 25048</strain>
    </source>
</reference>
<proteinExistence type="predicted"/>
<dbReference type="EMBL" id="WUMK01000011">
    <property type="protein sequence ID" value="MXN48690.1"/>
    <property type="molecule type" value="Genomic_DNA"/>
</dbReference>
<gene>
    <name evidence="1" type="ORF">GR138_26150</name>
</gene>
<sequence length="113" mass="11988">MGIAHSPFPSEASGLPGIVAGSISNVRQNDVLAAMTFWSLERKSSGWLDETTTARELAASKWMIGAFDMEMALEGRKLAGVRALASAETSLDANPQADVLGQGIIPGLNRHYT</sequence>
<dbReference type="AlphaFoldDB" id="A0A6N8SP39"/>
<keyword evidence="2" id="KW-1185">Reference proteome</keyword>